<evidence type="ECO:0000256" key="7">
    <source>
        <dbReference type="ARBA" id="ARBA00022927"/>
    </source>
</evidence>
<keyword evidence="10" id="KW-0175">Coiled coil</keyword>
<dbReference type="PANTHER" id="PTHR13050">
    <property type="entry name" value="USE1-LIKE PROTEIN"/>
    <property type="match status" value="1"/>
</dbReference>
<feature type="region of interest" description="Disordered" evidence="11">
    <location>
        <begin position="208"/>
        <end position="230"/>
    </location>
</feature>
<proteinExistence type="inferred from homology"/>
<comment type="subcellular location">
    <subcellularLocation>
        <location evidence="1">Endoplasmic reticulum membrane</location>
        <topology evidence="1">Single-pass type IV membrane protein</topology>
    </subcellularLocation>
</comment>
<accession>T5A0A1</accession>
<reference evidence="13 14" key="1">
    <citation type="journal article" date="2013" name="Chin. Sci. Bull.">
        <title>Genome survey uncovers the secrets of sex and lifestyle in caterpillar fungus.</title>
        <authorList>
            <person name="Hu X."/>
            <person name="Zhang Y."/>
            <person name="Xiao G."/>
            <person name="Zheng P."/>
            <person name="Xia Y."/>
            <person name="Zhang X."/>
            <person name="St Leger R.J."/>
            <person name="Liu X."/>
            <person name="Wang C."/>
        </authorList>
    </citation>
    <scope>NUCLEOTIDE SEQUENCE [LARGE SCALE GENOMIC DNA]</scope>
    <source>
        <strain evidence="14">Co18 / CGMCC 3.14243</strain>
        <tissue evidence="13">Fruit-body</tissue>
    </source>
</reference>
<evidence type="ECO:0000256" key="10">
    <source>
        <dbReference type="SAM" id="Coils"/>
    </source>
</evidence>
<comment type="similarity">
    <text evidence="2">Belongs to the USE1 family.</text>
</comment>
<dbReference type="GO" id="GO:0006890">
    <property type="term" value="P:retrograde vesicle-mediated transport, Golgi to endoplasmic reticulum"/>
    <property type="evidence" value="ECO:0007669"/>
    <property type="project" value="TreeGrafter"/>
</dbReference>
<dbReference type="InterPro" id="IPR019150">
    <property type="entry name" value="Vesicle_transport_protein_Use1"/>
</dbReference>
<keyword evidence="9 12" id="KW-0472">Membrane</keyword>
<sequence>MSPALLDHHHHLPTPHDMARVSQTHAAERATEKSHDAFFIQLSQLVSRLQQNILDPTPQRERRLRTSEYERARVEANLDYAMSLLKTLEQDTTRIKAQARRLERQDALHATRETLETLLDRIEDLRQLGLDDDDEDSEEDLLGDLVATPSESVPSTSAGSREDDVVDHVEEEEPISPPTQLAPILNPPAIPVHLLENISPTTFVFPTHDGTQTTQSLRGRPSMPSQLPDSAYISHSTARAALFASRPEPAAPVASTATAEAILDQQRAEQESLSGSILQMASALKASSQRFSSSLEADKDVVSRAGEGIDKTERGMDAARGRMGALRKMTEGKGWWGRMMLYAWVYGLMLALLLIVFVLPKLRF</sequence>
<gene>
    <name evidence="13" type="ORF">OCS_05468</name>
</gene>
<feature type="compositionally biased region" description="Polar residues" evidence="11">
    <location>
        <begin position="149"/>
        <end position="159"/>
    </location>
</feature>
<evidence type="ECO:0000313" key="14">
    <source>
        <dbReference type="Proteomes" id="UP000019374"/>
    </source>
</evidence>
<keyword evidence="4 12" id="KW-0812">Transmembrane</keyword>
<keyword evidence="7" id="KW-0653">Protein transport</keyword>
<evidence type="ECO:0000256" key="11">
    <source>
        <dbReference type="SAM" id="MobiDB-lite"/>
    </source>
</evidence>
<dbReference type="AlphaFoldDB" id="T5A0A1"/>
<evidence type="ECO:0000256" key="3">
    <source>
        <dbReference type="ARBA" id="ARBA00022448"/>
    </source>
</evidence>
<keyword evidence="6" id="KW-0931">ER-Golgi transport</keyword>
<keyword evidence="8 12" id="KW-1133">Transmembrane helix</keyword>
<feature type="region of interest" description="Disordered" evidence="11">
    <location>
        <begin position="1"/>
        <end position="32"/>
    </location>
</feature>
<evidence type="ECO:0000256" key="2">
    <source>
        <dbReference type="ARBA" id="ARBA00007891"/>
    </source>
</evidence>
<evidence type="ECO:0000256" key="8">
    <source>
        <dbReference type="ARBA" id="ARBA00022989"/>
    </source>
</evidence>
<evidence type="ECO:0000313" key="13">
    <source>
        <dbReference type="EMBL" id="EQK98819.1"/>
    </source>
</evidence>
<dbReference type="Proteomes" id="UP000019374">
    <property type="component" value="Unassembled WGS sequence"/>
</dbReference>
<dbReference type="PANTHER" id="PTHR13050:SF7">
    <property type="entry name" value="VESICLE TRANSPORT PROTEIN USE1"/>
    <property type="match status" value="1"/>
</dbReference>
<dbReference type="GO" id="GO:0005789">
    <property type="term" value="C:endoplasmic reticulum membrane"/>
    <property type="evidence" value="ECO:0007669"/>
    <property type="project" value="UniProtKB-SubCell"/>
</dbReference>
<name>T5A0A1_OPHSC</name>
<feature type="coiled-coil region" evidence="10">
    <location>
        <begin position="85"/>
        <end position="128"/>
    </location>
</feature>
<dbReference type="GO" id="GO:0031201">
    <property type="term" value="C:SNARE complex"/>
    <property type="evidence" value="ECO:0007669"/>
    <property type="project" value="TreeGrafter"/>
</dbReference>
<dbReference type="EMBL" id="KE653987">
    <property type="protein sequence ID" value="EQK98819.1"/>
    <property type="molecule type" value="Genomic_DNA"/>
</dbReference>
<keyword evidence="3" id="KW-0813">Transport</keyword>
<dbReference type="HOGENOM" id="CLU_027976_0_0_1"/>
<dbReference type="OrthoDB" id="3231855at2759"/>
<dbReference type="GO" id="GO:0015031">
    <property type="term" value="P:protein transport"/>
    <property type="evidence" value="ECO:0007669"/>
    <property type="project" value="UniProtKB-KW"/>
</dbReference>
<evidence type="ECO:0000256" key="6">
    <source>
        <dbReference type="ARBA" id="ARBA00022892"/>
    </source>
</evidence>
<keyword evidence="5" id="KW-0256">Endoplasmic reticulum</keyword>
<feature type="transmembrane region" description="Helical" evidence="12">
    <location>
        <begin position="335"/>
        <end position="359"/>
    </location>
</feature>
<dbReference type="eggNOG" id="ENOG502SCD1">
    <property type="taxonomic scope" value="Eukaryota"/>
</dbReference>
<organism evidence="13 14">
    <name type="scientific">Ophiocordyceps sinensis (strain Co18 / CGMCC 3.14243)</name>
    <name type="common">Yarsagumba caterpillar fungus</name>
    <name type="synonym">Hirsutella sinensis</name>
    <dbReference type="NCBI Taxonomy" id="911162"/>
    <lineage>
        <taxon>Eukaryota</taxon>
        <taxon>Fungi</taxon>
        <taxon>Dikarya</taxon>
        <taxon>Ascomycota</taxon>
        <taxon>Pezizomycotina</taxon>
        <taxon>Sordariomycetes</taxon>
        <taxon>Hypocreomycetidae</taxon>
        <taxon>Hypocreales</taxon>
        <taxon>Ophiocordycipitaceae</taxon>
        <taxon>Ophiocordyceps</taxon>
    </lineage>
</organism>
<evidence type="ECO:0000256" key="5">
    <source>
        <dbReference type="ARBA" id="ARBA00022824"/>
    </source>
</evidence>
<dbReference type="GO" id="GO:0005484">
    <property type="term" value="F:SNAP receptor activity"/>
    <property type="evidence" value="ECO:0007669"/>
    <property type="project" value="TreeGrafter"/>
</dbReference>
<evidence type="ECO:0000256" key="12">
    <source>
        <dbReference type="SAM" id="Phobius"/>
    </source>
</evidence>
<evidence type="ECO:0000256" key="9">
    <source>
        <dbReference type="ARBA" id="ARBA00023136"/>
    </source>
</evidence>
<protein>
    <submittedName>
        <fullName evidence="13">Synaptobrevin</fullName>
    </submittedName>
</protein>
<evidence type="ECO:0000256" key="4">
    <source>
        <dbReference type="ARBA" id="ARBA00022692"/>
    </source>
</evidence>
<evidence type="ECO:0000256" key="1">
    <source>
        <dbReference type="ARBA" id="ARBA00004163"/>
    </source>
</evidence>
<feature type="region of interest" description="Disordered" evidence="11">
    <location>
        <begin position="144"/>
        <end position="184"/>
    </location>
</feature>